<dbReference type="AlphaFoldDB" id="A0A972J8V3"/>
<dbReference type="Pfam" id="PF13279">
    <property type="entry name" value="4HBT_2"/>
    <property type="match status" value="1"/>
</dbReference>
<evidence type="ECO:0000313" key="2">
    <source>
        <dbReference type="Proteomes" id="UP000599523"/>
    </source>
</evidence>
<accession>A0A972J8V3</accession>
<reference evidence="1" key="1">
    <citation type="submission" date="2019-12" db="EMBL/GenBank/DDBJ databases">
        <title>Comparative genomics gives insights into the taxonomy of the Azoarcus-Aromatoleum group and reveals separate origins of nif in the plant-associated Azoarcus and non-plant-associated Aromatoleum sub-groups.</title>
        <authorList>
            <person name="Lafos M."/>
            <person name="Maluk M."/>
            <person name="Batista M."/>
            <person name="Junghare M."/>
            <person name="Carmona M."/>
            <person name="Faoro H."/>
            <person name="Cruz L.M."/>
            <person name="Battistoni F."/>
            <person name="De Souza E."/>
            <person name="Pedrosa F."/>
            <person name="Chen W.-M."/>
            <person name="Poole P.S."/>
            <person name="Dixon R.A."/>
            <person name="James E.K."/>
        </authorList>
    </citation>
    <scope>NUCLEOTIDE SEQUENCE</scope>
    <source>
        <strain evidence="1">NSC3</strain>
    </source>
</reference>
<comment type="caution">
    <text evidence="1">The sequence shown here is derived from an EMBL/GenBank/DDBJ whole genome shotgun (WGS) entry which is preliminary data.</text>
</comment>
<name>A0A972J8V3_9RHOO</name>
<gene>
    <name evidence="1" type="ORF">GPA21_14340</name>
</gene>
<dbReference type="Gene3D" id="3.10.129.10">
    <property type="entry name" value="Hotdog Thioesterase"/>
    <property type="match status" value="1"/>
</dbReference>
<dbReference type="RefSeq" id="WP_168988820.1">
    <property type="nucleotide sequence ID" value="NZ_CAWPHM010000326.1"/>
</dbReference>
<dbReference type="SUPFAM" id="SSF54637">
    <property type="entry name" value="Thioesterase/thiol ester dehydrase-isomerase"/>
    <property type="match status" value="1"/>
</dbReference>
<dbReference type="Proteomes" id="UP000599523">
    <property type="component" value="Unassembled WGS sequence"/>
</dbReference>
<protein>
    <submittedName>
        <fullName evidence="1">Thioesterase-like protein</fullName>
    </submittedName>
</protein>
<sequence length="163" mass="18543">MTIDTLALTAKGRIRPEWIDYNGHMNVAYYVLAFDQGTDRFLADMGLDADYLRAGGSTFALEMHVTYDRELHLDAPYEVRTQLVDADTKRLHLFHRMFHAEEGWLAATNEVITMHIDMATRRSAPFPAVIQDSVDRMLTAHAKIPRPDGLGRVIGIRRRSTEA</sequence>
<dbReference type="GO" id="GO:0047617">
    <property type="term" value="F:fatty acyl-CoA hydrolase activity"/>
    <property type="evidence" value="ECO:0007669"/>
    <property type="project" value="TreeGrafter"/>
</dbReference>
<dbReference type="PANTHER" id="PTHR31793:SF2">
    <property type="entry name" value="BLR1345 PROTEIN"/>
    <property type="match status" value="1"/>
</dbReference>
<dbReference type="InterPro" id="IPR029069">
    <property type="entry name" value="HotDog_dom_sf"/>
</dbReference>
<dbReference type="CDD" id="cd00586">
    <property type="entry name" value="4HBT"/>
    <property type="match status" value="1"/>
</dbReference>
<dbReference type="EMBL" id="WTVM01000096">
    <property type="protein sequence ID" value="NMG04134.1"/>
    <property type="molecule type" value="Genomic_DNA"/>
</dbReference>
<proteinExistence type="predicted"/>
<evidence type="ECO:0000313" key="1">
    <source>
        <dbReference type="EMBL" id="NMG04134.1"/>
    </source>
</evidence>
<organism evidence="1 2">
    <name type="scientific">Azoarcus taiwanensis</name>
    <dbReference type="NCBI Taxonomy" id="666964"/>
    <lineage>
        <taxon>Bacteria</taxon>
        <taxon>Pseudomonadati</taxon>
        <taxon>Pseudomonadota</taxon>
        <taxon>Betaproteobacteria</taxon>
        <taxon>Rhodocyclales</taxon>
        <taxon>Zoogloeaceae</taxon>
        <taxon>Azoarcus</taxon>
    </lineage>
</organism>
<dbReference type="InterPro" id="IPR050563">
    <property type="entry name" value="4-hydroxybenzoyl-CoA_TE"/>
</dbReference>
<keyword evidence="2" id="KW-1185">Reference proteome</keyword>
<dbReference type="PANTHER" id="PTHR31793">
    <property type="entry name" value="4-HYDROXYBENZOYL-COA THIOESTERASE FAMILY MEMBER"/>
    <property type="match status" value="1"/>
</dbReference>